<gene>
    <name evidence="1" type="ORF">S01H4_27691</name>
</gene>
<dbReference type="Gene3D" id="3.20.20.20">
    <property type="entry name" value="Dihydropteroate synthase-like"/>
    <property type="match status" value="1"/>
</dbReference>
<sequence length="29" mass="3310">SMLLSGTDILVMRHPKAVNIIKEFIKELL</sequence>
<comment type="caution">
    <text evidence="1">The sequence shown here is derived from an EMBL/GenBank/DDBJ whole genome shotgun (WGS) entry which is preliminary data.</text>
</comment>
<proteinExistence type="predicted"/>
<evidence type="ECO:0000313" key="1">
    <source>
        <dbReference type="EMBL" id="GAG78831.1"/>
    </source>
</evidence>
<dbReference type="InterPro" id="IPR011005">
    <property type="entry name" value="Dihydropteroate_synth-like_sf"/>
</dbReference>
<accession>X1C360</accession>
<organism evidence="1">
    <name type="scientific">marine sediment metagenome</name>
    <dbReference type="NCBI Taxonomy" id="412755"/>
    <lineage>
        <taxon>unclassified sequences</taxon>
        <taxon>metagenomes</taxon>
        <taxon>ecological metagenomes</taxon>
    </lineage>
</organism>
<dbReference type="EMBL" id="BART01013590">
    <property type="protein sequence ID" value="GAG78831.1"/>
    <property type="molecule type" value="Genomic_DNA"/>
</dbReference>
<name>X1C360_9ZZZZ</name>
<protein>
    <recommendedName>
        <fullName evidence="2">CO dehydrogenase/acetyl-CoA synthase delta subunit TIM barrel domain-containing protein</fullName>
    </recommendedName>
</protein>
<evidence type="ECO:0008006" key="2">
    <source>
        <dbReference type="Google" id="ProtNLM"/>
    </source>
</evidence>
<feature type="non-terminal residue" evidence="1">
    <location>
        <position position="1"/>
    </location>
</feature>
<reference evidence="1" key="1">
    <citation type="journal article" date="2014" name="Front. Microbiol.">
        <title>High frequency of phylogenetically diverse reductive dehalogenase-homologous genes in deep subseafloor sedimentary metagenomes.</title>
        <authorList>
            <person name="Kawai M."/>
            <person name="Futagami T."/>
            <person name="Toyoda A."/>
            <person name="Takaki Y."/>
            <person name="Nishi S."/>
            <person name="Hori S."/>
            <person name="Arai W."/>
            <person name="Tsubouchi T."/>
            <person name="Morono Y."/>
            <person name="Uchiyama I."/>
            <person name="Ito T."/>
            <person name="Fujiyama A."/>
            <person name="Inagaki F."/>
            <person name="Takami H."/>
        </authorList>
    </citation>
    <scope>NUCLEOTIDE SEQUENCE</scope>
    <source>
        <strain evidence="1">Expedition CK06-06</strain>
    </source>
</reference>
<dbReference type="AlphaFoldDB" id="X1C360"/>